<evidence type="ECO:0000313" key="4">
    <source>
        <dbReference type="EMBL" id="MBA2132598.1"/>
    </source>
</evidence>
<evidence type="ECO:0000256" key="1">
    <source>
        <dbReference type="ARBA" id="ARBA00007118"/>
    </source>
</evidence>
<keyword evidence="5" id="KW-1185">Reference proteome</keyword>
<sequence>MSFLELTKKRYSVRKFKDQPVEREKLLQVLEAARNAPSACNLQPWHFIVVTEEKMKNEVAATYPRDWFKKAPVVIVACGDHAVSWKRVDGKDHCDVDLAIAIEHLTLAAAELGLGTCWVCAFDAKRCHEVLALPDNLEVIALIPLGYPDEETIPEKKRKSLEEIVTWK</sequence>
<evidence type="ECO:0000256" key="2">
    <source>
        <dbReference type="ARBA" id="ARBA00023002"/>
    </source>
</evidence>
<dbReference type="Pfam" id="PF00881">
    <property type="entry name" value="Nitroreductase"/>
    <property type="match status" value="2"/>
</dbReference>
<dbReference type="Gene3D" id="3.40.109.10">
    <property type="entry name" value="NADH Oxidase"/>
    <property type="match status" value="1"/>
</dbReference>
<protein>
    <submittedName>
        <fullName evidence="4">Nitroreductase family protein</fullName>
    </submittedName>
</protein>
<gene>
    <name evidence="4" type="ORF">G5B42_03450</name>
</gene>
<comment type="similarity">
    <text evidence="1">Belongs to the nitroreductase family.</text>
</comment>
<dbReference type="InterPro" id="IPR029479">
    <property type="entry name" value="Nitroreductase"/>
</dbReference>
<name>A0A8J6HZR4_9FIRM</name>
<dbReference type="AlphaFoldDB" id="A0A8J6HZR4"/>
<dbReference type="PANTHER" id="PTHR43673:SF10">
    <property type="entry name" value="NADH DEHYDROGENASE_NAD(P)H NITROREDUCTASE XCC3605-RELATED"/>
    <property type="match status" value="1"/>
</dbReference>
<dbReference type="GO" id="GO:0016491">
    <property type="term" value="F:oxidoreductase activity"/>
    <property type="evidence" value="ECO:0007669"/>
    <property type="project" value="UniProtKB-KW"/>
</dbReference>
<dbReference type="EMBL" id="JAAKDE010000005">
    <property type="protein sequence ID" value="MBA2132598.1"/>
    <property type="molecule type" value="Genomic_DNA"/>
</dbReference>
<reference evidence="4" key="1">
    <citation type="submission" date="2020-06" db="EMBL/GenBank/DDBJ databases">
        <title>Novel chitinolytic bacterium.</title>
        <authorList>
            <person name="Ungkulpasvich U."/>
            <person name="Kosugi A."/>
            <person name="Uke A."/>
        </authorList>
    </citation>
    <scope>NUCLEOTIDE SEQUENCE</scope>
    <source>
        <strain evidence="4">UUS1-1</strain>
    </source>
</reference>
<evidence type="ECO:0000313" key="5">
    <source>
        <dbReference type="Proteomes" id="UP000657177"/>
    </source>
</evidence>
<comment type="caution">
    <text evidence="4">The sequence shown here is derived from an EMBL/GenBank/DDBJ whole genome shotgun (WGS) entry which is preliminary data.</text>
</comment>
<evidence type="ECO:0000259" key="3">
    <source>
        <dbReference type="Pfam" id="PF00881"/>
    </source>
</evidence>
<dbReference type="SUPFAM" id="SSF55469">
    <property type="entry name" value="FMN-dependent nitroreductase-like"/>
    <property type="match status" value="1"/>
</dbReference>
<dbReference type="Proteomes" id="UP000657177">
    <property type="component" value="Unassembled WGS sequence"/>
</dbReference>
<dbReference type="InterPro" id="IPR000415">
    <property type="entry name" value="Nitroreductase-like"/>
</dbReference>
<dbReference type="RefSeq" id="WP_181339052.1">
    <property type="nucleotide sequence ID" value="NZ_JAAKDE010000005.1"/>
</dbReference>
<proteinExistence type="inferred from homology"/>
<feature type="domain" description="Nitroreductase" evidence="3">
    <location>
        <begin position="60"/>
        <end position="147"/>
    </location>
</feature>
<organism evidence="4 5">
    <name type="scientific">Capillibacterium thermochitinicola</name>
    <dbReference type="NCBI Taxonomy" id="2699427"/>
    <lineage>
        <taxon>Bacteria</taxon>
        <taxon>Bacillati</taxon>
        <taxon>Bacillota</taxon>
        <taxon>Capillibacterium</taxon>
    </lineage>
</organism>
<accession>A0A8J6HZR4</accession>
<keyword evidence="2" id="KW-0560">Oxidoreductase</keyword>
<dbReference type="CDD" id="cd20609">
    <property type="entry name" value="nitroreductase"/>
    <property type="match status" value="1"/>
</dbReference>
<feature type="domain" description="Nitroreductase" evidence="3">
    <location>
        <begin position="8"/>
        <end position="56"/>
    </location>
</feature>
<dbReference type="PANTHER" id="PTHR43673">
    <property type="entry name" value="NAD(P)H NITROREDUCTASE YDGI-RELATED"/>
    <property type="match status" value="1"/>
</dbReference>